<protein>
    <submittedName>
        <fullName evidence="3">Beta-lactamase family protein</fullName>
    </submittedName>
</protein>
<proteinExistence type="predicted"/>
<keyword evidence="4" id="KW-1185">Reference proteome</keyword>
<evidence type="ECO:0000256" key="1">
    <source>
        <dbReference type="ARBA" id="ARBA00022801"/>
    </source>
</evidence>
<dbReference type="Proteomes" id="UP001379533">
    <property type="component" value="Chromosome"/>
</dbReference>
<gene>
    <name evidence="3" type="ORF">LZC95_37045</name>
</gene>
<name>A0ABZ2K4A2_9BACT</name>
<dbReference type="InterPro" id="IPR050789">
    <property type="entry name" value="Diverse_Enzym_Activities"/>
</dbReference>
<dbReference type="PANTHER" id="PTHR43283:SF11">
    <property type="entry name" value="BETA-LACTAMASE-RELATED DOMAIN-CONTAINING PROTEIN"/>
    <property type="match status" value="1"/>
</dbReference>
<dbReference type="InterPro" id="IPR012338">
    <property type="entry name" value="Beta-lactam/transpept-like"/>
</dbReference>
<dbReference type="Gene3D" id="3.40.710.10">
    <property type="entry name" value="DD-peptidase/beta-lactamase superfamily"/>
    <property type="match status" value="1"/>
</dbReference>
<dbReference type="EMBL" id="CP089982">
    <property type="protein sequence ID" value="WXA92047.1"/>
    <property type="molecule type" value="Genomic_DNA"/>
</dbReference>
<accession>A0ABZ2K4A2</accession>
<dbReference type="Pfam" id="PF00144">
    <property type="entry name" value="Beta-lactamase"/>
    <property type="match status" value="1"/>
</dbReference>
<reference evidence="3 4" key="1">
    <citation type="submission" date="2021-12" db="EMBL/GenBank/DDBJ databases">
        <title>Discovery of the Pendulisporaceae a myxobacterial family with distinct sporulation behavior and unique specialized metabolism.</title>
        <authorList>
            <person name="Garcia R."/>
            <person name="Popoff A."/>
            <person name="Bader C.D."/>
            <person name="Loehr J."/>
            <person name="Walesch S."/>
            <person name="Walt C."/>
            <person name="Boldt J."/>
            <person name="Bunk B."/>
            <person name="Haeckl F.J.F.P.J."/>
            <person name="Gunesch A.P."/>
            <person name="Birkelbach J."/>
            <person name="Nuebel U."/>
            <person name="Pietschmann T."/>
            <person name="Bach T."/>
            <person name="Mueller R."/>
        </authorList>
    </citation>
    <scope>NUCLEOTIDE SEQUENCE [LARGE SCALE GENOMIC DNA]</scope>
    <source>
        <strain evidence="3 4">MSr12523</strain>
    </source>
</reference>
<dbReference type="SUPFAM" id="SSF56601">
    <property type="entry name" value="beta-lactamase/transpeptidase-like"/>
    <property type="match status" value="1"/>
</dbReference>
<organism evidence="3 4">
    <name type="scientific">Pendulispora brunnea</name>
    <dbReference type="NCBI Taxonomy" id="2905690"/>
    <lineage>
        <taxon>Bacteria</taxon>
        <taxon>Pseudomonadati</taxon>
        <taxon>Myxococcota</taxon>
        <taxon>Myxococcia</taxon>
        <taxon>Myxococcales</taxon>
        <taxon>Sorangiineae</taxon>
        <taxon>Pendulisporaceae</taxon>
        <taxon>Pendulispora</taxon>
    </lineage>
</organism>
<dbReference type="RefSeq" id="WP_394842667.1">
    <property type="nucleotide sequence ID" value="NZ_CP089982.1"/>
</dbReference>
<dbReference type="InterPro" id="IPR001466">
    <property type="entry name" value="Beta-lactam-related"/>
</dbReference>
<evidence type="ECO:0000259" key="2">
    <source>
        <dbReference type="Pfam" id="PF00144"/>
    </source>
</evidence>
<keyword evidence="1" id="KW-0378">Hydrolase</keyword>
<sequence>MKSGASDLVQRVVESGIAPSCAVGFVAPDGTRVTAGAGDPPLAGDVPPEDTFFDLASVTKPMTALAVVESGLDPARPLVDFLPELAGTASAPVPIELLLAHRAGLRATYPICAPLIAGGEIDPARAWMTLANARRPEAIGPCPPQGFPPLYSDAGYALAGEALARFVGARDAGEAIERLLVRPLGLEATLGTARGLEAAGIDLVARAAPTEIVGWRGGTIRGRVHDETAWALAREGGSGHAGMFGTAEAVLRFGAYVLGRIDSGGWVLRERPGGTLRAGFDGKSPEGSSAGTRIGPRAFGHLGFTGTSLWIDPDARVILVVLTNRVHPTRDHVAIRTARPWIHDALFELALNVRAG</sequence>
<feature type="domain" description="Beta-lactamase-related" evidence="2">
    <location>
        <begin position="8"/>
        <end position="336"/>
    </location>
</feature>
<evidence type="ECO:0000313" key="4">
    <source>
        <dbReference type="Proteomes" id="UP001379533"/>
    </source>
</evidence>
<evidence type="ECO:0000313" key="3">
    <source>
        <dbReference type="EMBL" id="WXA92047.1"/>
    </source>
</evidence>
<dbReference type="PANTHER" id="PTHR43283">
    <property type="entry name" value="BETA-LACTAMASE-RELATED"/>
    <property type="match status" value="1"/>
</dbReference>